<dbReference type="EMBL" id="BPVZ01000171">
    <property type="protein sequence ID" value="GKV43666.1"/>
    <property type="molecule type" value="Genomic_DNA"/>
</dbReference>
<dbReference type="Proteomes" id="UP001054252">
    <property type="component" value="Unassembled WGS sequence"/>
</dbReference>
<evidence type="ECO:0000313" key="1">
    <source>
        <dbReference type="EMBL" id="GKV43666.1"/>
    </source>
</evidence>
<sequence length="72" mass="7898">MAEPLCFGSYLPIGVYILRSRSEMDANWRIGGSFNLQAVGKFTFSRNGGLPCSLQRQVKFLSISSQIILGLG</sequence>
<reference evidence="1 2" key="1">
    <citation type="journal article" date="2021" name="Commun. Biol.">
        <title>The genome of Shorea leprosula (Dipterocarpaceae) highlights the ecological relevance of drought in aseasonal tropical rainforests.</title>
        <authorList>
            <person name="Ng K.K.S."/>
            <person name="Kobayashi M.J."/>
            <person name="Fawcett J.A."/>
            <person name="Hatakeyama M."/>
            <person name="Paape T."/>
            <person name="Ng C.H."/>
            <person name="Ang C.C."/>
            <person name="Tnah L.H."/>
            <person name="Lee C.T."/>
            <person name="Nishiyama T."/>
            <person name="Sese J."/>
            <person name="O'Brien M.J."/>
            <person name="Copetti D."/>
            <person name="Mohd Noor M.I."/>
            <person name="Ong R.C."/>
            <person name="Putra M."/>
            <person name="Sireger I.Z."/>
            <person name="Indrioko S."/>
            <person name="Kosugi Y."/>
            <person name="Izuno A."/>
            <person name="Isagi Y."/>
            <person name="Lee S.L."/>
            <person name="Shimizu K.K."/>
        </authorList>
    </citation>
    <scope>NUCLEOTIDE SEQUENCE [LARGE SCALE GENOMIC DNA]</scope>
    <source>
        <strain evidence="1">214</strain>
    </source>
</reference>
<evidence type="ECO:0000313" key="2">
    <source>
        <dbReference type="Proteomes" id="UP001054252"/>
    </source>
</evidence>
<protein>
    <submittedName>
        <fullName evidence="1">Uncharacterized protein</fullName>
    </submittedName>
</protein>
<gene>
    <name evidence="1" type="ORF">SLEP1_g50930</name>
</gene>
<organism evidence="1 2">
    <name type="scientific">Rubroshorea leprosula</name>
    <dbReference type="NCBI Taxonomy" id="152421"/>
    <lineage>
        <taxon>Eukaryota</taxon>
        <taxon>Viridiplantae</taxon>
        <taxon>Streptophyta</taxon>
        <taxon>Embryophyta</taxon>
        <taxon>Tracheophyta</taxon>
        <taxon>Spermatophyta</taxon>
        <taxon>Magnoliopsida</taxon>
        <taxon>eudicotyledons</taxon>
        <taxon>Gunneridae</taxon>
        <taxon>Pentapetalae</taxon>
        <taxon>rosids</taxon>
        <taxon>malvids</taxon>
        <taxon>Malvales</taxon>
        <taxon>Dipterocarpaceae</taxon>
        <taxon>Rubroshorea</taxon>
    </lineage>
</organism>
<proteinExistence type="predicted"/>
<accession>A0AAV5M1U0</accession>
<dbReference type="AlphaFoldDB" id="A0AAV5M1U0"/>
<comment type="caution">
    <text evidence="1">The sequence shown here is derived from an EMBL/GenBank/DDBJ whole genome shotgun (WGS) entry which is preliminary data.</text>
</comment>
<name>A0AAV5M1U0_9ROSI</name>
<keyword evidence="2" id="KW-1185">Reference proteome</keyword>